<keyword evidence="1" id="KW-0732">Signal</keyword>
<dbReference type="KEGG" id="fli:Fleli_1618"/>
<gene>
    <name evidence="2" type="ordered locus">Fleli_1618</name>
</gene>
<evidence type="ECO:0000256" key="1">
    <source>
        <dbReference type="SAM" id="SignalP"/>
    </source>
</evidence>
<name>I4AJ98_BERLS</name>
<accession>I4AJ98</accession>
<feature type="signal peptide" evidence="1">
    <location>
        <begin position="1"/>
        <end position="25"/>
    </location>
</feature>
<dbReference type="AlphaFoldDB" id="I4AJ98"/>
<feature type="chain" id="PRO_5003686190" evidence="1">
    <location>
        <begin position="26"/>
        <end position="195"/>
    </location>
</feature>
<reference evidence="3" key="1">
    <citation type="submission" date="2012-06" db="EMBL/GenBank/DDBJ databases">
        <title>The complete genome of Flexibacter litoralis DSM 6794.</title>
        <authorList>
            <person name="Lucas S."/>
            <person name="Copeland A."/>
            <person name="Lapidus A."/>
            <person name="Glavina del Rio T."/>
            <person name="Dalin E."/>
            <person name="Tice H."/>
            <person name="Bruce D."/>
            <person name="Goodwin L."/>
            <person name="Pitluck S."/>
            <person name="Peters L."/>
            <person name="Ovchinnikova G."/>
            <person name="Lu M."/>
            <person name="Kyrpides N."/>
            <person name="Mavromatis K."/>
            <person name="Ivanova N."/>
            <person name="Brettin T."/>
            <person name="Detter J.C."/>
            <person name="Han C."/>
            <person name="Larimer F."/>
            <person name="Land M."/>
            <person name="Hauser L."/>
            <person name="Markowitz V."/>
            <person name="Cheng J.-F."/>
            <person name="Hugenholtz P."/>
            <person name="Woyke T."/>
            <person name="Wu D."/>
            <person name="Spring S."/>
            <person name="Lang E."/>
            <person name="Kopitz M."/>
            <person name="Brambilla E."/>
            <person name="Klenk H.-P."/>
            <person name="Eisen J.A."/>
        </authorList>
    </citation>
    <scope>NUCLEOTIDE SEQUENCE [LARGE SCALE GENOMIC DNA]</scope>
    <source>
        <strain evidence="3">ATCC 23117 / DSM 6794 / NBRC 15988 / NCIMB 1366 / Sio-4</strain>
    </source>
</reference>
<dbReference type="RefSeq" id="WP_014797490.1">
    <property type="nucleotide sequence ID" value="NC_018018.1"/>
</dbReference>
<organism evidence="2 3">
    <name type="scientific">Bernardetia litoralis (strain ATCC 23117 / DSM 6794 / NBRC 15988 / NCIMB 1366 / Fx l1 / Sio-4)</name>
    <name type="common">Flexibacter litoralis</name>
    <dbReference type="NCBI Taxonomy" id="880071"/>
    <lineage>
        <taxon>Bacteria</taxon>
        <taxon>Pseudomonadati</taxon>
        <taxon>Bacteroidota</taxon>
        <taxon>Cytophagia</taxon>
        <taxon>Cytophagales</taxon>
        <taxon>Bernardetiaceae</taxon>
        <taxon>Bernardetia</taxon>
    </lineage>
</organism>
<evidence type="ECO:0000313" key="2">
    <source>
        <dbReference type="EMBL" id="AFM04033.1"/>
    </source>
</evidence>
<sequence precursor="true">MKIIQFFLSLIIISVLLLSNTSLFAQSDTLLDVVAINTSIDPYNFEAQFDYQGSSYSYSVSEKGDDWYSLVIWRKNTLLEGEAKMMEVYSTHIMIEDEMNNTNNKNARIRIRYAEKQGYVWKPYEHDFMQVVFLFDTQKVNYAPFGAKMIDRSKHSSIPTDKLVVSFDKETFTLGDAVKRSIEFFIMKYPKLFYM</sequence>
<keyword evidence="3" id="KW-1185">Reference proteome</keyword>
<protein>
    <submittedName>
        <fullName evidence="2">Uncharacterized protein</fullName>
    </submittedName>
</protein>
<dbReference type="EMBL" id="CP003345">
    <property type="protein sequence ID" value="AFM04033.1"/>
    <property type="molecule type" value="Genomic_DNA"/>
</dbReference>
<proteinExistence type="predicted"/>
<evidence type="ECO:0000313" key="3">
    <source>
        <dbReference type="Proteomes" id="UP000006054"/>
    </source>
</evidence>
<dbReference type="Proteomes" id="UP000006054">
    <property type="component" value="Chromosome"/>
</dbReference>
<dbReference type="HOGENOM" id="CLU_1394532_0_0_10"/>